<name>A0A3M6TCN0_POCDA</name>
<keyword evidence="4" id="KW-1185">Reference proteome</keyword>
<dbReference type="EMBL" id="RCHS01003872">
    <property type="protein sequence ID" value="RMX39113.1"/>
    <property type="molecule type" value="Genomic_DNA"/>
</dbReference>
<evidence type="ECO:0000313" key="3">
    <source>
        <dbReference type="EMBL" id="RMX39113.1"/>
    </source>
</evidence>
<dbReference type="AlphaFoldDB" id="A0A3M6TCN0"/>
<protein>
    <submittedName>
        <fullName evidence="3">Uncharacterized protein</fullName>
    </submittedName>
</protein>
<proteinExistence type="predicted"/>
<comment type="caution">
    <text evidence="3">The sequence shown here is derived from an EMBL/GenBank/DDBJ whole genome shotgun (WGS) entry which is preliminary data.</text>
</comment>
<gene>
    <name evidence="3" type="ORF">pdam_00024404</name>
</gene>
<dbReference type="Proteomes" id="UP000275408">
    <property type="component" value="Unassembled WGS sequence"/>
</dbReference>
<evidence type="ECO:0000256" key="2">
    <source>
        <dbReference type="SAM" id="MobiDB-lite"/>
    </source>
</evidence>
<keyword evidence="1" id="KW-0175">Coiled coil</keyword>
<feature type="region of interest" description="Disordered" evidence="2">
    <location>
        <begin position="16"/>
        <end position="40"/>
    </location>
</feature>
<reference evidence="3 4" key="1">
    <citation type="journal article" date="2018" name="Sci. Rep.">
        <title>Comparative analysis of the Pocillopora damicornis genome highlights role of immune system in coral evolution.</title>
        <authorList>
            <person name="Cunning R."/>
            <person name="Bay R.A."/>
            <person name="Gillette P."/>
            <person name="Baker A.C."/>
            <person name="Traylor-Knowles N."/>
        </authorList>
    </citation>
    <scope>NUCLEOTIDE SEQUENCE [LARGE SCALE GENOMIC DNA]</scope>
    <source>
        <strain evidence="3">RSMAS</strain>
        <tissue evidence="3">Whole animal</tissue>
    </source>
</reference>
<feature type="coiled-coil region" evidence="1">
    <location>
        <begin position="42"/>
        <end position="90"/>
    </location>
</feature>
<sequence length="114" mass="13286">NEEIRQKWVIKIHRDEGPDFKTNENDMVGDTKASESLEPPIQDQLESLKVELLQRMQELENSKRETTAALEEARAVKMQAEKDLDEARKAAAHNLAVYKFRWERFSTDNDSIKL</sequence>
<evidence type="ECO:0000313" key="4">
    <source>
        <dbReference type="Proteomes" id="UP000275408"/>
    </source>
</evidence>
<organism evidence="3 4">
    <name type="scientific">Pocillopora damicornis</name>
    <name type="common">Cauliflower coral</name>
    <name type="synonym">Millepora damicornis</name>
    <dbReference type="NCBI Taxonomy" id="46731"/>
    <lineage>
        <taxon>Eukaryota</taxon>
        <taxon>Metazoa</taxon>
        <taxon>Cnidaria</taxon>
        <taxon>Anthozoa</taxon>
        <taxon>Hexacorallia</taxon>
        <taxon>Scleractinia</taxon>
        <taxon>Astrocoeniina</taxon>
        <taxon>Pocilloporidae</taxon>
        <taxon>Pocillopora</taxon>
    </lineage>
</organism>
<evidence type="ECO:0000256" key="1">
    <source>
        <dbReference type="SAM" id="Coils"/>
    </source>
</evidence>
<feature type="non-terminal residue" evidence="3">
    <location>
        <position position="1"/>
    </location>
</feature>
<accession>A0A3M6TCN0</accession>